<dbReference type="GO" id="GO:0016020">
    <property type="term" value="C:membrane"/>
    <property type="evidence" value="ECO:0007669"/>
    <property type="project" value="UniProtKB-SubCell"/>
</dbReference>
<evidence type="ECO:0000313" key="9">
    <source>
        <dbReference type="Proteomes" id="UP000306954"/>
    </source>
</evidence>
<feature type="compositionally biased region" description="Basic and acidic residues" evidence="6">
    <location>
        <begin position="921"/>
        <end position="936"/>
    </location>
</feature>
<feature type="transmembrane region" description="Helical" evidence="7">
    <location>
        <begin position="461"/>
        <end position="486"/>
    </location>
</feature>
<comment type="subcellular location">
    <subcellularLocation>
        <location evidence="1">Membrane</location>
        <topology evidence="1">Multi-pass membrane protein</topology>
    </subcellularLocation>
</comment>
<protein>
    <recommendedName>
        <fullName evidence="10">Membrane protein C6F6.13c</fullName>
    </recommendedName>
</protein>
<dbReference type="SUPFAM" id="SSF53474">
    <property type="entry name" value="alpha/beta-Hydrolases"/>
    <property type="match status" value="1"/>
</dbReference>
<evidence type="ECO:0000313" key="8">
    <source>
        <dbReference type="EMBL" id="TIB16703.1"/>
    </source>
</evidence>
<feature type="compositionally biased region" description="Low complexity" evidence="6">
    <location>
        <begin position="94"/>
        <end position="107"/>
    </location>
</feature>
<dbReference type="InterPro" id="IPR029058">
    <property type="entry name" value="AB_hydrolase_fold"/>
</dbReference>
<dbReference type="Pfam" id="PF05277">
    <property type="entry name" value="DUF726"/>
    <property type="match status" value="2"/>
</dbReference>
<dbReference type="Proteomes" id="UP000306954">
    <property type="component" value="Unassembled WGS sequence"/>
</dbReference>
<feature type="region of interest" description="Disordered" evidence="6">
    <location>
        <begin position="558"/>
        <end position="639"/>
    </location>
</feature>
<feature type="compositionally biased region" description="Low complexity" evidence="6">
    <location>
        <begin position="36"/>
        <end position="52"/>
    </location>
</feature>
<evidence type="ECO:0000256" key="3">
    <source>
        <dbReference type="ARBA" id="ARBA00022692"/>
    </source>
</evidence>
<feature type="compositionally biased region" description="Basic residues" evidence="6">
    <location>
        <begin position="241"/>
        <end position="253"/>
    </location>
</feature>
<comment type="similarity">
    <text evidence="2">Belongs to the TMCO4 family.</text>
</comment>
<reference evidence="8 9" key="1">
    <citation type="submission" date="2019-03" db="EMBL/GenBank/DDBJ databases">
        <title>Sequencing 23 genomes of Wallemia ichthyophaga.</title>
        <authorList>
            <person name="Gostincar C."/>
        </authorList>
    </citation>
    <scope>NUCLEOTIDE SEQUENCE [LARGE SCALE GENOMIC DNA]</scope>
    <source>
        <strain evidence="8 9">EXF-8621</strain>
    </source>
</reference>
<sequence>MTRSKSESKAAEDEGWTSASSTNETPEKSPSESPRLTQSQSQPDLSSLPGQLKRLNLVNVGGNGCSVEDPEESDVNTPKPSSSYSFTNVPPRPSSITSTTSSKAPPSVFKMSSPLAQVDTKTVAHAADSPTNTSTTNLQDNLAAKLGYKSSLGAISRQNIGTPALRTPPAKSHLVISNFTPAGSQDLPPTPTYSRLTTYSNLKSSHTALRTFFHPQKDSLERCGRYGKFDPPPKWFEPVKNNHHPFFHPRKPNQLRNLPRPKSMHPESTPKLSPGSTRSSFGQAISGVQSDKPDRPERSEISSELQLSAEVSIAFACAAKLSAMEVLERAPPAQKGNWEVECNAWLERVAKILKIDYESLPPEPTHQAIRWLASEIPPHTHKSVVPSFVMASLSRQKNDLPEYTALSRACMRSMLTVLSIDLQLLRMAECQTATTIWMTVKDNLNSDSEKARSQRADKQKWIRWAATGTGVVVGGVVLGLTGGLAAPALAPLFAALPALGFFATGGGAIAIGVMFGLTGGGLGGYRVARRTAGISEFKFVPLKNEVLFDGALGKGSLPTRKVDPEYRPPYEIRSKSSSSNSLSTLGTPTDKYKPPVPPKPPTIKAKSQAEERKIASDIPAKRPVKAPAKQPDTPFSFKKMGNSFEQFGSKTMFGMRKFGDTISDGVANIGINNKTEEEKEAERATENAEVAPAMTATVCATGLLLNAPQESVNVWRESFGDIANAEDDQRDVYALTTDASYFVDAGKQINGWVIEKIINMAGSQILGVTALGAFMAATAVPLGLISATGMVIDNAWQGAVDRAKKAGDILSDVIRDRVHGKRPLALIGHSLGALMLVRALLNLPAPDTPIISTLTLIALPASLSEQEWLHLRAFVADEITNAYVPNDIVLAMVCRLHEVLTIRNPRTSVRVAGLGPVNDEQVEKTKADNEENKSPDGTKAVIEQVAVSGRKSHIRDVDLSGVLEGHFDILEPSKMKQVLEVIDIE</sequence>
<organism evidence="8 9">
    <name type="scientific">Wallemia ichthyophaga</name>
    <dbReference type="NCBI Taxonomy" id="245174"/>
    <lineage>
        <taxon>Eukaryota</taxon>
        <taxon>Fungi</taxon>
        <taxon>Dikarya</taxon>
        <taxon>Basidiomycota</taxon>
        <taxon>Wallemiomycotina</taxon>
        <taxon>Wallemiomycetes</taxon>
        <taxon>Wallemiales</taxon>
        <taxon>Wallemiaceae</taxon>
        <taxon>Wallemia</taxon>
    </lineage>
</organism>
<dbReference type="AlphaFoldDB" id="A0A4T0IB98"/>
<dbReference type="PANTHER" id="PTHR17920">
    <property type="entry name" value="TRANSMEMBRANE AND COILED-COIL DOMAIN-CONTAINING PROTEIN 4 TMCO4"/>
    <property type="match status" value="1"/>
</dbReference>
<proteinExistence type="inferred from homology"/>
<accession>A0A4T0IB98</accession>
<feature type="compositionally biased region" description="Basic and acidic residues" evidence="6">
    <location>
        <begin position="1"/>
        <end position="12"/>
    </location>
</feature>
<feature type="compositionally biased region" description="Basic and acidic residues" evidence="6">
    <location>
        <begin position="291"/>
        <end position="301"/>
    </location>
</feature>
<feature type="transmembrane region" description="Helical" evidence="7">
    <location>
        <begin position="492"/>
        <end position="517"/>
    </location>
</feature>
<name>A0A4T0IB98_WALIC</name>
<dbReference type="PANTHER" id="PTHR17920:SF23">
    <property type="entry name" value="DUF726-DOMAIN-CONTAINING PROTEIN"/>
    <property type="match status" value="1"/>
</dbReference>
<comment type="caution">
    <text evidence="8">The sequence shown here is derived from an EMBL/GenBank/DDBJ whole genome shotgun (WGS) entry which is preliminary data.</text>
</comment>
<evidence type="ECO:0000256" key="5">
    <source>
        <dbReference type="ARBA" id="ARBA00023136"/>
    </source>
</evidence>
<feature type="region of interest" description="Disordered" evidence="6">
    <location>
        <begin position="1"/>
        <end position="110"/>
    </location>
</feature>
<dbReference type="EMBL" id="SPOF01000003">
    <property type="protein sequence ID" value="TIB16703.1"/>
    <property type="molecule type" value="Genomic_DNA"/>
</dbReference>
<evidence type="ECO:0000256" key="4">
    <source>
        <dbReference type="ARBA" id="ARBA00022989"/>
    </source>
</evidence>
<evidence type="ECO:0008006" key="10">
    <source>
        <dbReference type="Google" id="ProtNLM"/>
    </source>
</evidence>
<evidence type="ECO:0000256" key="2">
    <source>
        <dbReference type="ARBA" id="ARBA00009824"/>
    </source>
</evidence>
<evidence type="ECO:0000256" key="6">
    <source>
        <dbReference type="SAM" id="MobiDB-lite"/>
    </source>
</evidence>
<keyword evidence="5 7" id="KW-0472">Membrane</keyword>
<feature type="region of interest" description="Disordered" evidence="6">
    <location>
        <begin position="920"/>
        <end position="939"/>
    </location>
</feature>
<feature type="compositionally biased region" description="Polar residues" evidence="6">
    <location>
        <begin position="270"/>
        <end position="289"/>
    </location>
</feature>
<dbReference type="InterPro" id="IPR007941">
    <property type="entry name" value="DUF726"/>
</dbReference>
<evidence type="ECO:0000256" key="7">
    <source>
        <dbReference type="SAM" id="Phobius"/>
    </source>
</evidence>
<keyword evidence="4 7" id="KW-1133">Transmembrane helix</keyword>
<keyword evidence="3 7" id="KW-0812">Transmembrane</keyword>
<feature type="region of interest" description="Disordered" evidence="6">
    <location>
        <begin position="240"/>
        <end position="303"/>
    </location>
</feature>
<dbReference type="Gene3D" id="3.40.50.1820">
    <property type="entry name" value="alpha/beta hydrolase"/>
    <property type="match status" value="1"/>
</dbReference>
<gene>
    <name evidence="8" type="ORF">E3P90_00438</name>
</gene>
<feature type="compositionally biased region" description="Basic and acidic residues" evidence="6">
    <location>
        <begin position="560"/>
        <end position="574"/>
    </location>
</feature>
<feature type="compositionally biased region" description="Low complexity" evidence="6">
    <location>
        <begin position="575"/>
        <end position="589"/>
    </location>
</feature>
<feature type="compositionally biased region" description="Polar residues" evidence="6">
    <location>
        <begin position="75"/>
        <end position="88"/>
    </location>
</feature>
<evidence type="ECO:0000256" key="1">
    <source>
        <dbReference type="ARBA" id="ARBA00004141"/>
    </source>
</evidence>